<feature type="compositionally biased region" description="Acidic residues" evidence="1">
    <location>
        <begin position="88"/>
        <end position="98"/>
    </location>
</feature>
<organism evidence="3 4">
    <name type="scientific">Diplodia intermedia</name>
    <dbReference type="NCBI Taxonomy" id="856260"/>
    <lineage>
        <taxon>Eukaryota</taxon>
        <taxon>Fungi</taxon>
        <taxon>Dikarya</taxon>
        <taxon>Ascomycota</taxon>
        <taxon>Pezizomycotina</taxon>
        <taxon>Dothideomycetes</taxon>
        <taxon>Dothideomycetes incertae sedis</taxon>
        <taxon>Botryosphaeriales</taxon>
        <taxon>Botryosphaeriaceae</taxon>
        <taxon>Diplodia</taxon>
    </lineage>
</organism>
<accession>A0ABR3TP78</accession>
<evidence type="ECO:0000256" key="1">
    <source>
        <dbReference type="SAM" id="MobiDB-lite"/>
    </source>
</evidence>
<reference evidence="3 4" key="1">
    <citation type="journal article" date="2023" name="Plant Dis.">
        <title>First Report of Diplodia intermedia Causing Canker and Dieback Diseases on Apple Trees in Canada.</title>
        <authorList>
            <person name="Ellouze W."/>
            <person name="Ilyukhin E."/>
            <person name="Sulman M."/>
            <person name="Ali S."/>
        </authorList>
    </citation>
    <scope>NUCLEOTIDE SEQUENCE [LARGE SCALE GENOMIC DNA]</scope>
    <source>
        <strain evidence="3 4">M45-28</strain>
    </source>
</reference>
<feature type="region of interest" description="Disordered" evidence="1">
    <location>
        <begin position="21"/>
        <end position="115"/>
    </location>
</feature>
<feature type="domain" description="DUF7587" evidence="2">
    <location>
        <begin position="134"/>
        <end position="292"/>
    </location>
</feature>
<comment type="caution">
    <text evidence="3">The sequence shown here is derived from an EMBL/GenBank/DDBJ whole genome shotgun (WGS) entry which is preliminary data.</text>
</comment>
<sequence length="350" mass="36969">MTERIATQDTWFLGQLLRARDAADRRRQAPPESPNDSPLAGRSSIGDNSILLQLVEAAKSESSSVSNGMSSPTSSSQESTSTVSVKDEDGEEEEEEEDHSNASDPPTPYRPAQTSIDYAPAPTLRTNRDHQPAALLYRVYHDASGGLNSPTGFRAGLFSIPGQSLAPAPPTSHGDSASILPVFVSWHLWHHSVSSPFISLTDSLIMALHKARQAEASGLHPHISVIDAARAANSNNGNNGNGNNSALFPAHPLVAAARRRGLVPGMRYRGHREVLAWGAIGRDAVVRDIPLALLRSLSAADIGVADLLGLDDIDPAPAIASIRKALLRQEVAGGAVWDGDDEGDGDGGDG</sequence>
<evidence type="ECO:0000259" key="2">
    <source>
        <dbReference type="Pfam" id="PF24494"/>
    </source>
</evidence>
<keyword evidence="4" id="KW-1185">Reference proteome</keyword>
<dbReference type="Pfam" id="PF24494">
    <property type="entry name" value="DUF7587"/>
    <property type="match status" value="1"/>
</dbReference>
<dbReference type="InterPro" id="IPR056009">
    <property type="entry name" value="DUF7587"/>
</dbReference>
<evidence type="ECO:0000313" key="4">
    <source>
        <dbReference type="Proteomes" id="UP001521184"/>
    </source>
</evidence>
<dbReference type="EMBL" id="JAKEKT020000039">
    <property type="protein sequence ID" value="KAL1641482.1"/>
    <property type="molecule type" value="Genomic_DNA"/>
</dbReference>
<proteinExistence type="predicted"/>
<dbReference type="Proteomes" id="UP001521184">
    <property type="component" value="Unassembled WGS sequence"/>
</dbReference>
<name>A0ABR3TP78_9PEZI</name>
<protein>
    <recommendedName>
        <fullName evidence="2">DUF7587 domain-containing protein</fullName>
    </recommendedName>
</protein>
<gene>
    <name evidence="3" type="ORF">SLS58_005987</name>
</gene>
<evidence type="ECO:0000313" key="3">
    <source>
        <dbReference type="EMBL" id="KAL1641482.1"/>
    </source>
</evidence>
<feature type="compositionally biased region" description="Low complexity" evidence="1">
    <location>
        <begin position="55"/>
        <end position="84"/>
    </location>
</feature>